<reference evidence="1" key="1">
    <citation type="submission" date="2025-02" db="EMBL/GenBank/DDBJ databases">
        <authorList>
            <consortium name="NCBI Genome Project"/>
        </authorList>
    </citation>
    <scope>NUCLEOTIDE SEQUENCE</scope>
</reference>
<gene>
    <name evidence="1" type="ORF">An07g09930</name>
</gene>
<sequence>MVREPKNTEVGMIKRFPWQIVAYLAGGAKTEEKGTNAGWQMAMNSSAYYGVDYGGSMRIHAGDLQRVSDLSQSRKRFHPLIVLKGREGGMEREKRDWPSFPIPREAGLYFTSSRGFVLEKEIRLAPTNQHDGFTTFRRKIRFWLRQDPGRTGRPSTKRVGWHTQSEEDPECCWRGWINRNMIVLVVIPTSVHK</sequence>
<dbReference type="RefSeq" id="XP_059601111.1">
    <property type="nucleotide sequence ID" value="XM_059748731.1"/>
</dbReference>
<dbReference type="AlphaFoldDB" id="A0AAJ8BRJ1"/>
<reference evidence="1" key="2">
    <citation type="submission" date="2025-08" db="UniProtKB">
        <authorList>
            <consortium name="RefSeq"/>
        </authorList>
    </citation>
    <scope>IDENTIFICATION</scope>
</reference>
<dbReference type="GeneID" id="84591536"/>
<evidence type="ECO:0000313" key="1">
    <source>
        <dbReference type="RefSeq" id="XP_059601111.1"/>
    </source>
</evidence>
<protein>
    <submittedName>
        <fullName evidence="1">Uncharacterized protein</fullName>
    </submittedName>
</protein>
<dbReference type="KEGG" id="ang:An07g09930"/>
<organism evidence="1">
    <name type="scientific">Aspergillus niger</name>
    <dbReference type="NCBI Taxonomy" id="5061"/>
    <lineage>
        <taxon>Eukaryota</taxon>
        <taxon>Fungi</taxon>
        <taxon>Dikarya</taxon>
        <taxon>Ascomycota</taxon>
        <taxon>Pezizomycotina</taxon>
        <taxon>Eurotiomycetes</taxon>
        <taxon>Eurotiomycetidae</taxon>
        <taxon>Eurotiales</taxon>
        <taxon>Aspergillaceae</taxon>
        <taxon>Aspergillus</taxon>
        <taxon>Aspergillus subgen. Circumdati</taxon>
    </lineage>
</organism>
<dbReference type="VEuPathDB" id="FungiDB:An07g09930"/>
<accession>A0AAJ8BRJ1</accession>
<name>A0AAJ8BRJ1_ASPNG</name>
<proteinExistence type="predicted"/>